<keyword evidence="1" id="KW-0175">Coiled coil</keyword>
<dbReference type="AlphaFoldDB" id="K1XJC9"/>
<organism evidence="3 4">
    <name type="scientific">Marssonina brunnea f. sp. multigermtubi (strain MB_m1)</name>
    <name type="common">Marssonina leaf spot fungus</name>
    <dbReference type="NCBI Taxonomy" id="1072389"/>
    <lineage>
        <taxon>Eukaryota</taxon>
        <taxon>Fungi</taxon>
        <taxon>Dikarya</taxon>
        <taxon>Ascomycota</taxon>
        <taxon>Pezizomycotina</taxon>
        <taxon>Leotiomycetes</taxon>
        <taxon>Helotiales</taxon>
        <taxon>Drepanopezizaceae</taxon>
        <taxon>Drepanopeziza</taxon>
    </lineage>
</organism>
<dbReference type="EMBL" id="JH921456">
    <property type="protein sequence ID" value="EKD12539.1"/>
    <property type="molecule type" value="Genomic_DNA"/>
</dbReference>
<protein>
    <submittedName>
        <fullName evidence="3">Uncharacterized protein</fullName>
    </submittedName>
</protein>
<dbReference type="Proteomes" id="UP000006753">
    <property type="component" value="Unassembled WGS sequence"/>
</dbReference>
<accession>K1XJC9</accession>
<dbReference type="OrthoDB" id="10365744at2759"/>
<keyword evidence="4" id="KW-1185">Reference proteome</keyword>
<gene>
    <name evidence="3" type="ORF">MBM_09295</name>
</gene>
<reference evidence="3 4" key="1">
    <citation type="journal article" date="2012" name="BMC Genomics">
        <title>Sequencing the genome of Marssonina brunnea reveals fungus-poplar co-evolution.</title>
        <authorList>
            <person name="Zhu S."/>
            <person name="Cao Y.-Z."/>
            <person name="Jiang C."/>
            <person name="Tan B.-Y."/>
            <person name="Wang Z."/>
            <person name="Feng S."/>
            <person name="Zhang L."/>
            <person name="Su X.-H."/>
            <person name="Brejova B."/>
            <person name="Vinar T."/>
            <person name="Xu M."/>
            <person name="Wang M.-X."/>
            <person name="Zhang S.-G."/>
            <person name="Huang M.-R."/>
            <person name="Wu R."/>
            <person name="Zhou Y."/>
        </authorList>
    </citation>
    <scope>NUCLEOTIDE SEQUENCE [LARGE SCALE GENOMIC DNA]</scope>
    <source>
        <strain evidence="3 4">MB_m1</strain>
    </source>
</reference>
<feature type="compositionally biased region" description="Basic and acidic residues" evidence="2">
    <location>
        <begin position="158"/>
        <end position="170"/>
    </location>
</feature>
<dbReference type="HOGENOM" id="CLU_597254_0_0_1"/>
<feature type="region of interest" description="Disordered" evidence="2">
    <location>
        <begin position="158"/>
        <end position="243"/>
    </location>
</feature>
<dbReference type="KEGG" id="mbe:MBM_09295"/>
<dbReference type="InParanoid" id="K1XJC9"/>
<feature type="compositionally biased region" description="Polar residues" evidence="2">
    <location>
        <begin position="193"/>
        <end position="204"/>
    </location>
</feature>
<evidence type="ECO:0000313" key="4">
    <source>
        <dbReference type="Proteomes" id="UP000006753"/>
    </source>
</evidence>
<feature type="compositionally biased region" description="Basic and acidic residues" evidence="2">
    <location>
        <begin position="394"/>
        <end position="416"/>
    </location>
</feature>
<evidence type="ECO:0000256" key="1">
    <source>
        <dbReference type="SAM" id="Coils"/>
    </source>
</evidence>
<feature type="region of interest" description="Disordered" evidence="2">
    <location>
        <begin position="394"/>
        <end position="419"/>
    </location>
</feature>
<feature type="coiled-coil region" evidence="1">
    <location>
        <begin position="289"/>
        <end position="344"/>
    </location>
</feature>
<sequence length="458" mass="51248">MSSLSSTQDPIITIATATLCRHCQSTAQMLTTQALILDLHDPQRLTTACEVRWVGAKAKSSAAIDFLRTWIIEHEIHSSKDLEAHLEENEDEKRTLARGILSVESLAAFGEVAVRDERTPKKGVAKGQILDLESWVLMKCVARCTKAVLQDVWREHEGHKAEDDGEKMVEDEREEESREEQDPSASADAWMQPPSSSSQRTASPKPTLGSPSDALMELPGQFQESRDDGSGSSSDSGFFASPVAHQRRSSFSAAYRTERGSHLSPDQLAGLAAAIKKKRAEFDSVLTAGERLEKEVRKQEIAVQKQEIEIEKQQEEITKQAKRLSCLKKAVAEEEARLNRISERIPIAQKVITSAEEVVTEWKVQVGDIRKRLWRWWKVLNCAVVKAEMVLKKPSGDSKGGKAEDEDRDEGKDEGTRLGLEGLFEERVRFEEEVELLTTSVKERMKGFARAVRGLNKE</sequence>
<name>K1XJC9_MARBU</name>
<evidence type="ECO:0000313" key="3">
    <source>
        <dbReference type="EMBL" id="EKD12539.1"/>
    </source>
</evidence>
<evidence type="ECO:0000256" key="2">
    <source>
        <dbReference type="SAM" id="MobiDB-lite"/>
    </source>
</evidence>
<proteinExistence type="predicted"/>